<dbReference type="GO" id="GO:1990904">
    <property type="term" value="C:ribonucleoprotein complex"/>
    <property type="evidence" value="ECO:0007669"/>
    <property type="project" value="UniProtKB-KW"/>
</dbReference>
<dbReference type="Proteomes" id="UP000886076">
    <property type="component" value="Unassembled WGS sequence"/>
</dbReference>
<dbReference type="AlphaFoldDB" id="A0A7C2VHP9"/>
<dbReference type="PANTHER" id="PTHR10496">
    <property type="entry name" value="40S RIBOSOMAL PROTEIN S24"/>
    <property type="match status" value="1"/>
</dbReference>
<accession>A0A7C2VHP9</accession>
<reference evidence="5" key="1">
    <citation type="journal article" date="2020" name="mSystems">
        <title>Genome- and Community-Level Interaction Insights into Carbon Utilization and Element Cycling Functions of Hydrothermarchaeota in Hydrothermal Sediment.</title>
        <authorList>
            <person name="Zhou Z."/>
            <person name="Liu Y."/>
            <person name="Xu W."/>
            <person name="Pan J."/>
            <person name="Luo Z.H."/>
            <person name="Li M."/>
        </authorList>
    </citation>
    <scope>NUCLEOTIDE SEQUENCE [LARGE SCALE GENOMIC DNA]</scope>
    <source>
        <strain evidence="5">SpSt-1261</strain>
    </source>
</reference>
<protein>
    <recommendedName>
        <fullName evidence="3">Small ribosomal subunit protein eS24</fullName>
    </recommendedName>
</protein>
<dbReference type="Pfam" id="PF01282">
    <property type="entry name" value="Ribosomal_S24e"/>
    <property type="match status" value="1"/>
</dbReference>
<proteinExistence type="inferred from homology"/>
<comment type="similarity">
    <text evidence="3">Belongs to the eukaryotic ribosomal protein eS24 family.</text>
</comment>
<evidence type="ECO:0000256" key="1">
    <source>
        <dbReference type="ARBA" id="ARBA00022980"/>
    </source>
</evidence>
<dbReference type="Gene3D" id="3.30.70.3370">
    <property type="match status" value="1"/>
</dbReference>
<evidence type="ECO:0000256" key="4">
    <source>
        <dbReference type="SAM" id="MobiDB-lite"/>
    </source>
</evidence>
<dbReference type="GO" id="GO:0006412">
    <property type="term" value="P:translation"/>
    <property type="evidence" value="ECO:0007669"/>
    <property type="project" value="UniProtKB-UniRule"/>
</dbReference>
<evidence type="ECO:0000256" key="3">
    <source>
        <dbReference type="HAMAP-Rule" id="MF_00545"/>
    </source>
</evidence>
<dbReference type="GO" id="GO:0003735">
    <property type="term" value="F:structural constituent of ribosome"/>
    <property type="evidence" value="ECO:0007669"/>
    <property type="project" value="InterPro"/>
</dbReference>
<dbReference type="GO" id="GO:0005840">
    <property type="term" value="C:ribosome"/>
    <property type="evidence" value="ECO:0007669"/>
    <property type="project" value="UniProtKB-KW"/>
</dbReference>
<dbReference type="SUPFAM" id="SSF54189">
    <property type="entry name" value="Ribosomal proteins S24e, L23 and L15e"/>
    <property type="match status" value="1"/>
</dbReference>
<dbReference type="InterPro" id="IPR012678">
    <property type="entry name" value="Ribosomal_uL23/eL15/eS24_sf"/>
</dbReference>
<keyword evidence="1 3" id="KW-0689">Ribosomal protein</keyword>
<dbReference type="HAMAP" id="MF_00545">
    <property type="entry name" value="Ribosomal_eS24"/>
    <property type="match status" value="1"/>
</dbReference>
<organism evidence="5">
    <name type="scientific">Fervidicoccus fontis</name>
    <dbReference type="NCBI Taxonomy" id="683846"/>
    <lineage>
        <taxon>Archaea</taxon>
        <taxon>Thermoproteota</taxon>
        <taxon>Thermoprotei</taxon>
        <taxon>Fervidicoccales</taxon>
        <taxon>Fervidicoccaceae</taxon>
        <taxon>Fervidicoccus</taxon>
    </lineage>
</organism>
<feature type="region of interest" description="Disordered" evidence="4">
    <location>
        <begin position="116"/>
        <end position="141"/>
    </location>
</feature>
<dbReference type="InterPro" id="IPR053709">
    <property type="entry name" value="eRP_eS24_sf"/>
</dbReference>
<gene>
    <name evidence="3" type="primary">rps24e</name>
    <name evidence="5" type="ORF">ENO39_02030</name>
</gene>
<dbReference type="EMBL" id="DSFH01000036">
    <property type="protein sequence ID" value="HEW63825.1"/>
    <property type="molecule type" value="Genomic_DNA"/>
</dbReference>
<comment type="caution">
    <text evidence="5">The sequence shown here is derived from an EMBL/GenBank/DDBJ whole genome shotgun (WGS) entry which is preliminary data.</text>
</comment>
<dbReference type="InterPro" id="IPR001976">
    <property type="entry name" value="Ribosomal_eS24"/>
</dbReference>
<evidence type="ECO:0000256" key="2">
    <source>
        <dbReference type="ARBA" id="ARBA00023274"/>
    </source>
</evidence>
<evidence type="ECO:0000313" key="5">
    <source>
        <dbReference type="EMBL" id="HEW63825.1"/>
    </source>
</evidence>
<name>A0A7C2VHP9_9CREN</name>
<keyword evidence="2 3" id="KW-0687">Ribonucleoprotein</keyword>
<sequence>MNCLSLNEKQPSQIIDLGDQLSLEIVNDVKNPLIGRREISGYVYHQGKGTPSLGVLRTKIAEKMKVDLGSIYVISLVTEYGIGRSKVLFHIYPNKKAAERFVPKYIIERNKTLQEEMQEAEEKEKKQKEKEQKSEEKKEGQ</sequence>